<dbReference type="NCBIfam" id="TIGR02432">
    <property type="entry name" value="lysidine_TilS_N"/>
    <property type="match status" value="1"/>
</dbReference>
<evidence type="ECO:0000256" key="6">
    <source>
        <dbReference type="HAMAP-Rule" id="MF_01161"/>
    </source>
</evidence>
<organism evidence="8 9">
    <name type="scientific">Roseovarius gahaiensis</name>
    <dbReference type="NCBI Taxonomy" id="2716691"/>
    <lineage>
        <taxon>Bacteria</taxon>
        <taxon>Pseudomonadati</taxon>
        <taxon>Pseudomonadota</taxon>
        <taxon>Alphaproteobacteria</taxon>
        <taxon>Rhodobacterales</taxon>
        <taxon>Roseobacteraceae</taxon>
        <taxon>Roseovarius</taxon>
    </lineage>
</organism>
<reference evidence="8" key="1">
    <citation type="submission" date="2020-03" db="EMBL/GenBank/DDBJ databases">
        <title>Roseovarius gahaiensis sp. nov., isolated from Gahai Saline Lake, China.</title>
        <authorList>
            <person name="Sun X."/>
        </authorList>
    </citation>
    <scope>NUCLEOTIDE SEQUENCE</scope>
    <source>
        <strain evidence="8">GH877</strain>
    </source>
</reference>
<dbReference type="InterPro" id="IPR012094">
    <property type="entry name" value="tRNA_Ile_lys_synt"/>
</dbReference>
<keyword evidence="4 6" id="KW-0067">ATP-binding</keyword>
<evidence type="ECO:0000256" key="3">
    <source>
        <dbReference type="ARBA" id="ARBA00022741"/>
    </source>
</evidence>
<evidence type="ECO:0000256" key="1">
    <source>
        <dbReference type="ARBA" id="ARBA00022598"/>
    </source>
</evidence>
<dbReference type="HAMAP" id="MF_01161">
    <property type="entry name" value="tRNA_Ile_lys_synt"/>
    <property type="match status" value="1"/>
</dbReference>
<accession>A0A967BEM6</accession>
<dbReference type="GO" id="GO:0005737">
    <property type="term" value="C:cytoplasm"/>
    <property type="evidence" value="ECO:0007669"/>
    <property type="project" value="UniProtKB-SubCell"/>
</dbReference>
<comment type="function">
    <text evidence="6">Ligates lysine onto the cytidine present at position 34 of the AUA codon-specific tRNA(Ile) that contains the anticodon CAU, in an ATP-dependent manner. Cytidine is converted to lysidine, thus changing the amino acid specificity of the tRNA from methionine to isoleucine.</text>
</comment>
<dbReference type="EMBL" id="JAAORB010000019">
    <property type="protein sequence ID" value="NHQ74879.1"/>
    <property type="molecule type" value="Genomic_DNA"/>
</dbReference>
<dbReference type="SUPFAM" id="SSF52402">
    <property type="entry name" value="Adenine nucleotide alpha hydrolases-like"/>
    <property type="match status" value="1"/>
</dbReference>
<comment type="similarity">
    <text evidence="6">Belongs to the tRNA(Ile)-lysidine synthase family.</text>
</comment>
<dbReference type="GO" id="GO:0006400">
    <property type="term" value="P:tRNA modification"/>
    <property type="evidence" value="ECO:0007669"/>
    <property type="project" value="UniProtKB-UniRule"/>
</dbReference>
<keyword evidence="9" id="KW-1185">Reference proteome</keyword>
<name>A0A967BEM6_9RHOB</name>
<evidence type="ECO:0000313" key="9">
    <source>
        <dbReference type="Proteomes" id="UP000639775"/>
    </source>
</evidence>
<evidence type="ECO:0000256" key="5">
    <source>
        <dbReference type="ARBA" id="ARBA00048539"/>
    </source>
</evidence>
<keyword evidence="2 6" id="KW-0819">tRNA processing</keyword>
<comment type="caution">
    <text evidence="8">The sequence shown here is derived from an EMBL/GenBank/DDBJ whole genome shotgun (WGS) entry which is preliminary data.</text>
</comment>
<keyword evidence="3 6" id="KW-0547">Nucleotide-binding</keyword>
<dbReference type="PANTHER" id="PTHR43033:SF1">
    <property type="entry name" value="TRNA(ILE)-LYSIDINE SYNTHASE-RELATED"/>
    <property type="match status" value="1"/>
</dbReference>
<dbReference type="PANTHER" id="PTHR43033">
    <property type="entry name" value="TRNA(ILE)-LYSIDINE SYNTHASE-RELATED"/>
    <property type="match status" value="1"/>
</dbReference>
<sequence>MALCQQVTARFSPSPPARLGVAVSGGSDSTALLILLHKWQQDGGPALHAVTVDHGLRPEAAEEAAHVARLCDGLGVPHEILHWQGWTGRGNLPDAARQARYALLSQWAVSHDLQDVALGHTATDQAETFLMRLAREAGVDGLSAMRPKRAIDGVTFWRPLLDATRESLRAMLRARGVEWVDDPTNEDQTYERVRARQALTQLESLGLDATQFGQVTQNLADVRDTLYHYALDAARNIARIEAGDLILDHAGFLNLPAEIARRVMQESLKWVSGAAYGPRGRAMEGLLVAVAQGDDKTLHGCRILHKGQDLRITREYQAVADQRAAPGSVWDGRWRLSGPQDSGLVIAALGKKGARQCPDRQKTGLPAASLWASPAVWNGEKLVAAPLAGLENGWSAHLLRDETAYFDAFVSH</sequence>
<evidence type="ECO:0000259" key="7">
    <source>
        <dbReference type="Pfam" id="PF01171"/>
    </source>
</evidence>
<dbReference type="InterPro" id="IPR012795">
    <property type="entry name" value="tRNA_Ile_lys_synt_N"/>
</dbReference>
<dbReference type="Pfam" id="PF01171">
    <property type="entry name" value="ATP_bind_3"/>
    <property type="match status" value="1"/>
</dbReference>
<feature type="binding site" evidence="6">
    <location>
        <begin position="24"/>
        <end position="29"/>
    </location>
    <ligand>
        <name>ATP</name>
        <dbReference type="ChEBI" id="CHEBI:30616"/>
    </ligand>
</feature>
<evidence type="ECO:0000256" key="2">
    <source>
        <dbReference type="ARBA" id="ARBA00022694"/>
    </source>
</evidence>
<dbReference type="CDD" id="cd01992">
    <property type="entry name" value="TilS_N"/>
    <property type="match status" value="1"/>
</dbReference>
<dbReference type="Gene3D" id="3.40.50.620">
    <property type="entry name" value="HUPs"/>
    <property type="match status" value="1"/>
</dbReference>
<feature type="domain" description="tRNA(Ile)-lysidine/2-thiocytidine synthase N-terminal" evidence="7">
    <location>
        <begin position="20"/>
        <end position="197"/>
    </location>
</feature>
<evidence type="ECO:0000313" key="8">
    <source>
        <dbReference type="EMBL" id="NHQ74879.1"/>
    </source>
</evidence>
<dbReference type="InterPro" id="IPR014729">
    <property type="entry name" value="Rossmann-like_a/b/a_fold"/>
</dbReference>
<keyword evidence="1 6" id="KW-0436">Ligase</keyword>
<dbReference type="EC" id="6.3.4.19" evidence="6"/>
<dbReference type="InterPro" id="IPR011063">
    <property type="entry name" value="TilS/TtcA_N"/>
</dbReference>
<comment type="catalytic activity">
    <reaction evidence="5 6">
        <text>cytidine(34) in tRNA(Ile2) + L-lysine + ATP = lysidine(34) in tRNA(Ile2) + AMP + diphosphate + H(+)</text>
        <dbReference type="Rhea" id="RHEA:43744"/>
        <dbReference type="Rhea" id="RHEA-COMP:10625"/>
        <dbReference type="Rhea" id="RHEA-COMP:10670"/>
        <dbReference type="ChEBI" id="CHEBI:15378"/>
        <dbReference type="ChEBI" id="CHEBI:30616"/>
        <dbReference type="ChEBI" id="CHEBI:32551"/>
        <dbReference type="ChEBI" id="CHEBI:33019"/>
        <dbReference type="ChEBI" id="CHEBI:82748"/>
        <dbReference type="ChEBI" id="CHEBI:83665"/>
        <dbReference type="ChEBI" id="CHEBI:456215"/>
        <dbReference type="EC" id="6.3.4.19"/>
    </reaction>
</comment>
<dbReference type="Proteomes" id="UP000639775">
    <property type="component" value="Unassembled WGS sequence"/>
</dbReference>
<comment type="domain">
    <text evidence="6">The N-terminal region contains the highly conserved SGGXDS motif, predicted to be a P-loop motif involved in ATP binding.</text>
</comment>
<protein>
    <recommendedName>
        <fullName evidence="6">tRNA(Ile)-lysidine synthase</fullName>
        <ecNumber evidence="6">6.3.4.19</ecNumber>
    </recommendedName>
    <alternativeName>
        <fullName evidence="6">tRNA(Ile)-2-lysyl-cytidine synthase</fullName>
    </alternativeName>
    <alternativeName>
        <fullName evidence="6">tRNA(Ile)-lysidine synthetase</fullName>
    </alternativeName>
</protein>
<proteinExistence type="inferred from homology"/>
<comment type="subcellular location">
    <subcellularLocation>
        <location evidence="6">Cytoplasm</location>
    </subcellularLocation>
</comment>
<keyword evidence="6" id="KW-0963">Cytoplasm</keyword>
<gene>
    <name evidence="6 8" type="primary">tilS</name>
    <name evidence="8" type="ORF">HAT86_10435</name>
</gene>
<dbReference type="AlphaFoldDB" id="A0A967BEM6"/>
<evidence type="ECO:0000256" key="4">
    <source>
        <dbReference type="ARBA" id="ARBA00022840"/>
    </source>
</evidence>
<dbReference type="GO" id="GO:0005524">
    <property type="term" value="F:ATP binding"/>
    <property type="evidence" value="ECO:0007669"/>
    <property type="project" value="UniProtKB-UniRule"/>
</dbReference>
<dbReference type="GO" id="GO:0032267">
    <property type="term" value="F:tRNA(Ile)-lysidine synthase activity"/>
    <property type="evidence" value="ECO:0007669"/>
    <property type="project" value="UniProtKB-EC"/>
</dbReference>